<protein>
    <submittedName>
        <fullName evidence="2">Uncharacterized protein</fullName>
    </submittedName>
</protein>
<proteinExistence type="predicted"/>
<evidence type="ECO:0000313" key="3">
    <source>
        <dbReference type="EMBL" id="OAD43586.1"/>
    </source>
</evidence>
<dbReference type="Proteomes" id="UP000185657">
    <property type="component" value="Unassembled WGS sequence"/>
</dbReference>
<dbReference type="EMBL" id="LVWD01000003">
    <property type="protein sequence ID" value="OAD43586.1"/>
    <property type="molecule type" value="Genomic_DNA"/>
</dbReference>
<organism evidence="2 5">
    <name type="scientific">Hydrogenophaga crassostreae</name>
    <dbReference type="NCBI Taxonomy" id="1763535"/>
    <lineage>
        <taxon>Bacteria</taxon>
        <taxon>Pseudomonadati</taxon>
        <taxon>Pseudomonadota</taxon>
        <taxon>Betaproteobacteria</taxon>
        <taxon>Burkholderiales</taxon>
        <taxon>Comamonadaceae</taxon>
        <taxon>Hydrogenophaga</taxon>
    </lineage>
</organism>
<name>A0A167ITZ1_9BURK</name>
<reference evidence="2 5" key="2">
    <citation type="submission" date="2016-10" db="EMBL/GenBank/DDBJ databases">
        <title>Hydorgenophaga sp. LPB0072 isolated from gastropod.</title>
        <authorList>
            <person name="Kim E."/>
            <person name="Yi H."/>
        </authorList>
    </citation>
    <scope>NUCLEOTIDE SEQUENCE [LARGE SCALE GENOMIC DNA]</scope>
    <source>
        <strain evidence="2 5">LPB0072</strain>
    </source>
</reference>
<dbReference type="Proteomes" id="UP000185680">
    <property type="component" value="Chromosome"/>
</dbReference>
<feature type="region of interest" description="Disordered" evidence="1">
    <location>
        <begin position="26"/>
        <end position="78"/>
    </location>
</feature>
<evidence type="ECO:0000313" key="2">
    <source>
        <dbReference type="EMBL" id="AOW14389.1"/>
    </source>
</evidence>
<gene>
    <name evidence="2" type="ORF">LPB072_17665</name>
    <name evidence="3" type="ORF">LPB72_03370</name>
</gene>
<reference evidence="3 4" key="1">
    <citation type="submission" date="2016-02" db="EMBL/GenBank/DDBJ databases">
        <title>Draft genome sequence of Hydrogenophaga sp. LPB0072.</title>
        <authorList>
            <person name="Shin S.-K."/>
            <person name="Yi H."/>
        </authorList>
    </citation>
    <scope>NUCLEOTIDE SEQUENCE [LARGE SCALE GENOMIC DNA]</scope>
    <source>
        <strain evidence="3 4">LPB0072</strain>
    </source>
</reference>
<evidence type="ECO:0000313" key="4">
    <source>
        <dbReference type="Proteomes" id="UP000185657"/>
    </source>
</evidence>
<keyword evidence="4" id="KW-1185">Reference proteome</keyword>
<evidence type="ECO:0000256" key="1">
    <source>
        <dbReference type="SAM" id="MobiDB-lite"/>
    </source>
</evidence>
<sequence length="78" mass="8016">MRILSSLEIRHVAGGSQCGCARNNGWGNGDDAAPGNSLTHNRAENNVRPGAAQNVKGTPAQPLTLEDGCAGIPEPQVP</sequence>
<evidence type="ECO:0000313" key="5">
    <source>
        <dbReference type="Proteomes" id="UP000185680"/>
    </source>
</evidence>
<dbReference type="AlphaFoldDB" id="A0A167ITZ1"/>
<dbReference type="EMBL" id="CP017476">
    <property type="protein sequence ID" value="AOW14389.1"/>
    <property type="molecule type" value="Genomic_DNA"/>
</dbReference>
<accession>A0A167ITZ1</accession>
<dbReference type="KEGG" id="hyl:LPB072_17665"/>